<accession>A0AAX0WX20</accession>
<feature type="domain" description="Cytochrome b5 heme-binding" evidence="3">
    <location>
        <begin position="779"/>
        <end position="859"/>
    </location>
</feature>
<dbReference type="InterPro" id="IPR039261">
    <property type="entry name" value="FNR_nucleotide-bd"/>
</dbReference>
<dbReference type="InterPro" id="IPR036400">
    <property type="entry name" value="Cyt_B5-like_heme/steroid_sf"/>
</dbReference>
<dbReference type="SUPFAM" id="SSF55856">
    <property type="entry name" value="Cytochrome b5-like heme/steroid binding domain"/>
    <property type="match status" value="1"/>
</dbReference>
<dbReference type="Pfam" id="PF00175">
    <property type="entry name" value="NAD_binding_1"/>
    <property type="match status" value="1"/>
</dbReference>
<dbReference type="Pfam" id="PF00173">
    <property type="entry name" value="Cyt-b5"/>
    <property type="match status" value="1"/>
</dbReference>
<keyword evidence="2" id="KW-0408">Iron</keyword>
<reference evidence="5" key="1">
    <citation type="submission" date="2017-12" db="EMBL/GenBank/DDBJ databases">
        <title>FDA dAtabase for Regulatory Grade micrObial Sequences (FDA-ARGOS): Supporting development and validation of Infectious Disease Dx tests.</title>
        <authorList>
            <person name="Kerrigan L."/>
            <person name="Tallon L.J."/>
            <person name="Sadzewicz L."/>
            <person name="Sengamalay N."/>
            <person name="Ott S."/>
            <person name="Godinez A."/>
            <person name="Nagaraj S."/>
            <person name="Vavikolanu K."/>
            <person name="Vyas G."/>
            <person name="Nadendla S."/>
            <person name="Aluvathingal J."/>
            <person name="Sichtig H."/>
        </authorList>
    </citation>
    <scope>NUCLEOTIDE SEQUENCE [LARGE SCALE GENOMIC DNA]</scope>
    <source>
        <strain evidence="5">FDAARGOS_200</strain>
    </source>
</reference>
<evidence type="ECO:0000313" key="5">
    <source>
        <dbReference type="EMBL" id="PNL61459.1"/>
    </source>
</evidence>
<dbReference type="AlphaFoldDB" id="A0AAX0WX20"/>
<dbReference type="SUPFAM" id="SSF140959">
    <property type="entry name" value="Indolic compounds 2,3-dioxygenase-like"/>
    <property type="match status" value="1"/>
</dbReference>
<dbReference type="SMART" id="SM01117">
    <property type="entry name" value="Cyt-b5"/>
    <property type="match status" value="1"/>
</dbReference>
<dbReference type="PANTHER" id="PTHR28657">
    <property type="entry name" value="INDOLEAMINE 2,3-DIOXYGENASE"/>
    <property type="match status" value="1"/>
</dbReference>
<dbReference type="InterPro" id="IPR017927">
    <property type="entry name" value="FAD-bd_FR_type"/>
</dbReference>
<dbReference type="InterPro" id="IPR001433">
    <property type="entry name" value="OxRdtase_FAD/NAD-bd"/>
</dbReference>
<comment type="caution">
    <text evidence="5">The sequence shown here is derived from an EMBL/GenBank/DDBJ whole genome shotgun (WGS) entry which is preliminary data.</text>
</comment>
<evidence type="ECO:0000259" key="4">
    <source>
        <dbReference type="PROSITE" id="PS51384"/>
    </source>
</evidence>
<dbReference type="CDD" id="cd00322">
    <property type="entry name" value="FNR_like"/>
    <property type="match status" value="1"/>
</dbReference>
<evidence type="ECO:0000313" key="6">
    <source>
        <dbReference type="Proteomes" id="UP000192511"/>
    </source>
</evidence>
<evidence type="ECO:0000256" key="1">
    <source>
        <dbReference type="ARBA" id="ARBA00022723"/>
    </source>
</evidence>
<dbReference type="PANTHER" id="PTHR28657:SF5">
    <property type="entry name" value="INDOLEAMINE 2,3-DIOXYGENASE"/>
    <property type="match status" value="1"/>
</dbReference>
<keyword evidence="6" id="KW-1185">Reference proteome</keyword>
<dbReference type="RefSeq" id="WP_083028144.1">
    <property type="nucleotide sequence ID" value="NZ_CP082852.1"/>
</dbReference>
<proteinExistence type="predicted"/>
<dbReference type="Gene3D" id="3.40.50.80">
    <property type="entry name" value="Nucleotide-binding domain of ferredoxin-NADP reductase (FNR) module"/>
    <property type="match status" value="1"/>
</dbReference>
<protein>
    <submittedName>
        <fullName evidence="5">Uncharacterized protein</fullName>
    </submittedName>
</protein>
<dbReference type="PROSITE" id="PS50255">
    <property type="entry name" value="CYTOCHROME_B5_2"/>
    <property type="match status" value="1"/>
</dbReference>
<dbReference type="InterPro" id="IPR037217">
    <property type="entry name" value="Trp/Indoleamine_2_3_dOase-like"/>
</dbReference>
<dbReference type="Gene3D" id="3.10.120.10">
    <property type="entry name" value="Cytochrome b5-like heme/steroid binding domain"/>
    <property type="match status" value="1"/>
</dbReference>
<sequence length="955" mass="107019">MFSKDTSSKDTRGILKQLSARSDFTKGFVTPEFGLLPSVVPASALPAKFSALDNAAKNLKTWVKEKNIKSFKQLNDELNIPLLLEEINNLTDSELARAKLIVGKLGHAYGYILNALGKTSPHFNIECSNLFILWQKLAERMNHSPKFPILTSSDTTYCNWRYKNPEEQHSLENLKDLEKLEQLVPLFDNREEIVTNLGVVVFEAHIAPVISAVDNAVKAIEINDMSLLSKQLDIILNSVQGFSNTFLEFYNFHHGSGKSYIDLKTWGDTVMKAVRPCYPEEVAQLGSDVSLFNVLDAFIGRDKHESRLGKAMQTSETSLPENHRRFIKYVRDANIKDFIQRCSDTSLKIKLQQISEAYAGKHGFLGIHKEVAMSGIVVTSESNVNQSGRKLDAKLGEEIEEARKERKNAELEKVIRFQIAGQEKISTEGSKESGSFSVALKLCDGKQGNARSIIARIQPGACIYIPIKNSTKHLTEFEILLTTLHRSIDLNAVVDIHSNELWREALGKWPETTGKTKFTLKELLLYVDLDHLVRSLKKGEQIHVEKNFLPAPDRAYSVNSVDAEKGTVNLLVKRQVYESGAIGSGSYFLTNEENLGQEVICHILPPLSFTLPKDKNKPILLFAGGNGIAPFTHFLSELDKSGFTNQVCLVYLTRSEKEDWLETQLKQNTQHLPHFQCCVIYTGKNKRTEWLTKNKIDNGDLPQDKLRAIDTVIDSFKQEEFCAYVCGSIPFTQGLLGAFKKALGEERFSRMIGNTQLAYEAFSFSDIDNSRNTEASVSKREFTLEEINKHNTKESCWVTVDGKVYDITGFLDIHKAGAGIFLSKALVDRDMTEMYRIVHQGHSPTADGWLKSFYIGSIKASVGNSEPVIIEPKAKVVVEEPSLPSVPTSSIKKHPGINLAYSSTCPYLSQKRTADSLEKEKPVPFTPLLLPITKKEQDSNLPQGRLIFSILSTML</sequence>
<keyword evidence="1" id="KW-0479">Metal-binding</keyword>
<dbReference type="Gene3D" id="1.20.58.480">
    <property type="match status" value="1"/>
</dbReference>
<dbReference type="InterPro" id="IPR000898">
    <property type="entry name" value="Indolamine_dOase"/>
</dbReference>
<dbReference type="Proteomes" id="UP000192511">
    <property type="component" value="Unassembled WGS sequence"/>
</dbReference>
<organism evidence="5 6">
    <name type="scientific">Legionella anisa</name>
    <dbReference type="NCBI Taxonomy" id="28082"/>
    <lineage>
        <taxon>Bacteria</taxon>
        <taxon>Pseudomonadati</taxon>
        <taxon>Pseudomonadota</taxon>
        <taxon>Gammaproteobacteria</taxon>
        <taxon>Legionellales</taxon>
        <taxon>Legionellaceae</taxon>
        <taxon>Legionella</taxon>
    </lineage>
</organism>
<dbReference type="SUPFAM" id="SSF52343">
    <property type="entry name" value="Ferredoxin reductase-like, C-terminal NADP-linked domain"/>
    <property type="match status" value="1"/>
</dbReference>
<dbReference type="GO" id="GO:0020037">
    <property type="term" value="F:heme binding"/>
    <property type="evidence" value="ECO:0007669"/>
    <property type="project" value="InterPro"/>
</dbReference>
<evidence type="ECO:0000256" key="2">
    <source>
        <dbReference type="ARBA" id="ARBA00023004"/>
    </source>
</evidence>
<dbReference type="GO" id="GO:0046872">
    <property type="term" value="F:metal ion binding"/>
    <property type="evidence" value="ECO:0007669"/>
    <property type="project" value="UniProtKB-KW"/>
</dbReference>
<gene>
    <name evidence="5" type="ORF">A6J39_009675</name>
</gene>
<dbReference type="EMBL" id="NBTX02000004">
    <property type="protein sequence ID" value="PNL61459.1"/>
    <property type="molecule type" value="Genomic_DNA"/>
</dbReference>
<dbReference type="PROSITE" id="PS51384">
    <property type="entry name" value="FAD_FR"/>
    <property type="match status" value="1"/>
</dbReference>
<dbReference type="GO" id="GO:0019441">
    <property type="term" value="P:L-tryptophan catabolic process to kynurenine"/>
    <property type="evidence" value="ECO:0007669"/>
    <property type="project" value="InterPro"/>
</dbReference>
<dbReference type="Pfam" id="PF01231">
    <property type="entry name" value="IDO"/>
    <property type="match status" value="1"/>
</dbReference>
<name>A0AAX0WX20_9GAMM</name>
<dbReference type="InterPro" id="IPR001199">
    <property type="entry name" value="Cyt_B5-like_heme/steroid-bd"/>
</dbReference>
<evidence type="ECO:0000259" key="3">
    <source>
        <dbReference type="PROSITE" id="PS50255"/>
    </source>
</evidence>
<feature type="domain" description="FAD-binding FR-type" evidence="4">
    <location>
        <begin position="412"/>
        <end position="612"/>
    </location>
</feature>
<dbReference type="GO" id="GO:0016491">
    <property type="term" value="F:oxidoreductase activity"/>
    <property type="evidence" value="ECO:0007669"/>
    <property type="project" value="InterPro"/>
</dbReference>